<evidence type="ECO:0000313" key="2">
    <source>
        <dbReference type="Proteomes" id="UP000030669"/>
    </source>
</evidence>
<dbReference type="InterPro" id="IPR046670">
    <property type="entry name" value="DUF6540"/>
</dbReference>
<protein>
    <submittedName>
        <fullName evidence="1">Uncharacterized protein</fullName>
    </submittedName>
</protein>
<dbReference type="OrthoDB" id="2999773at2759"/>
<name>S7RH07_GLOTA</name>
<organism evidence="1 2">
    <name type="scientific">Gloeophyllum trabeum (strain ATCC 11539 / FP-39264 / Madison 617)</name>
    <name type="common">Brown rot fungus</name>
    <dbReference type="NCBI Taxonomy" id="670483"/>
    <lineage>
        <taxon>Eukaryota</taxon>
        <taxon>Fungi</taxon>
        <taxon>Dikarya</taxon>
        <taxon>Basidiomycota</taxon>
        <taxon>Agaricomycotina</taxon>
        <taxon>Agaricomycetes</taxon>
        <taxon>Gloeophyllales</taxon>
        <taxon>Gloeophyllaceae</taxon>
        <taxon>Gloeophyllum</taxon>
    </lineage>
</organism>
<dbReference type="AlphaFoldDB" id="S7RH07"/>
<dbReference type="OMA" id="HYAVFIP"/>
<dbReference type="STRING" id="670483.S7RH07"/>
<gene>
    <name evidence="1" type="ORF">GLOTRDRAFT_44775</name>
</gene>
<dbReference type="Pfam" id="PF20174">
    <property type="entry name" value="DUF6540"/>
    <property type="match status" value="1"/>
</dbReference>
<keyword evidence="2" id="KW-1185">Reference proteome</keyword>
<proteinExistence type="predicted"/>
<dbReference type="GeneID" id="19306303"/>
<dbReference type="EMBL" id="KB469305">
    <property type="protein sequence ID" value="EPQ53485.1"/>
    <property type="molecule type" value="Genomic_DNA"/>
</dbReference>
<dbReference type="eggNOG" id="ENOG502SVET">
    <property type="taxonomic scope" value="Eukaryota"/>
</dbReference>
<evidence type="ECO:0000313" key="1">
    <source>
        <dbReference type="EMBL" id="EPQ53485.1"/>
    </source>
</evidence>
<dbReference type="HOGENOM" id="CLU_099931_1_1_1"/>
<dbReference type="RefSeq" id="XP_007867707.1">
    <property type="nucleotide sequence ID" value="XM_007869516.1"/>
</dbReference>
<dbReference type="KEGG" id="gtr:GLOTRDRAFT_44775"/>
<dbReference type="Proteomes" id="UP000030669">
    <property type="component" value="Unassembled WGS sequence"/>
</dbReference>
<accession>S7RH07</accession>
<sequence>MPRTLYLAIFHRHLFPAHWVIYKPNTDDTSSPGTMLHVEGDVANGFSHTVARNYDILKTSRTYTMITLGQVDSQYVKDYPKGAYVSLAPVQAIDRVEQVILSVPAPGKSLRSATSKVKQSNCQDWVKECVKVLINQGMLPSSAWDVVQKAPLN</sequence>
<reference evidence="1 2" key="1">
    <citation type="journal article" date="2012" name="Science">
        <title>The Paleozoic origin of enzymatic lignin decomposition reconstructed from 31 fungal genomes.</title>
        <authorList>
            <person name="Floudas D."/>
            <person name="Binder M."/>
            <person name="Riley R."/>
            <person name="Barry K."/>
            <person name="Blanchette R.A."/>
            <person name="Henrissat B."/>
            <person name="Martinez A.T."/>
            <person name="Otillar R."/>
            <person name="Spatafora J.W."/>
            <person name="Yadav J.S."/>
            <person name="Aerts A."/>
            <person name="Benoit I."/>
            <person name="Boyd A."/>
            <person name="Carlson A."/>
            <person name="Copeland A."/>
            <person name="Coutinho P.M."/>
            <person name="de Vries R.P."/>
            <person name="Ferreira P."/>
            <person name="Findley K."/>
            <person name="Foster B."/>
            <person name="Gaskell J."/>
            <person name="Glotzer D."/>
            <person name="Gorecki P."/>
            <person name="Heitman J."/>
            <person name="Hesse C."/>
            <person name="Hori C."/>
            <person name="Igarashi K."/>
            <person name="Jurgens J.A."/>
            <person name="Kallen N."/>
            <person name="Kersten P."/>
            <person name="Kohler A."/>
            <person name="Kuees U."/>
            <person name="Kumar T.K.A."/>
            <person name="Kuo A."/>
            <person name="LaButti K."/>
            <person name="Larrondo L.F."/>
            <person name="Lindquist E."/>
            <person name="Ling A."/>
            <person name="Lombard V."/>
            <person name="Lucas S."/>
            <person name="Lundell T."/>
            <person name="Martin R."/>
            <person name="McLaughlin D.J."/>
            <person name="Morgenstern I."/>
            <person name="Morin E."/>
            <person name="Murat C."/>
            <person name="Nagy L.G."/>
            <person name="Nolan M."/>
            <person name="Ohm R.A."/>
            <person name="Patyshakuliyeva A."/>
            <person name="Rokas A."/>
            <person name="Ruiz-Duenas F.J."/>
            <person name="Sabat G."/>
            <person name="Salamov A."/>
            <person name="Samejima M."/>
            <person name="Schmutz J."/>
            <person name="Slot J.C."/>
            <person name="St John F."/>
            <person name="Stenlid J."/>
            <person name="Sun H."/>
            <person name="Sun S."/>
            <person name="Syed K."/>
            <person name="Tsang A."/>
            <person name="Wiebenga A."/>
            <person name="Young D."/>
            <person name="Pisabarro A."/>
            <person name="Eastwood D.C."/>
            <person name="Martin F."/>
            <person name="Cullen D."/>
            <person name="Grigoriev I.V."/>
            <person name="Hibbett D.S."/>
        </authorList>
    </citation>
    <scope>NUCLEOTIDE SEQUENCE [LARGE SCALE GENOMIC DNA]</scope>
    <source>
        <strain evidence="1 2">ATCC 11539</strain>
    </source>
</reference>